<comment type="caution">
    <text evidence="3">The sequence shown here is derived from an EMBL/GenBank/DDBJ whole genome shotgun (WGS) entry which is preliminary data.</text>
</comment>
<evidence type="ECO:0000256" key="2">
    <source>
        <dbReference type="SAM" id="SignalP"/>
    </source>
</evidence>
<evidence type="ECO:0000256" key="1">
    <source>
        <dbReference type="SAM" id="MobiDB-lite"/>
    </source>
</evidence>
<dbReference type="GeneID" id="72467499"/>
<feature type="compositionally biased region" description="Polar residues" evidence="1">
    <location>
        <begin position="206"/>
        <end position="218"/>
    </location>
</feature>
<dbReference type="RefSeq" id="WP_223929254.1">
    <property type="nucleotide sequence ID" value="NZ_BPTU01000001.1"/>
</dbReference>
<reference evidence="3" key="1">
    <citation type="journal article" date="2022" name="Int. J. Syst. Evol. Microbiol.">
        <title>Prevotella lacticifex sp. nov., isolated from the rumen of cows.</title>
        <authorList>
            <person name="Shinkai T."/>
            <person name="Ikeyama N."/>
            <person name="Kumagai M."/>
            <person name="Ohmori H."/>
            <person name="Sakamoto M."/>
            <person name="Ohkuma M."/>
            <person name="Mitsumori M."/>
        </authorList>
    </citation>
    <scope>NUCLEOTIDE SEQUENCE</scope>
    <source>
        <strain evidence="3">R5076</strain>
    </source>
</reference>
<feature type="compositionally biased region" description="Polar residues" evidence="1">
    <location>
        <begin position="227"/>
        <end position="269"/>
    </location>
</feature>
<feature type="signal peptide" evidence="2">
    <location>
        <begin position="1"/>
        <end position="22"/>
    </location>
</feature>
<organism evidence="3 4">
    <name type="scientific">Prevotella lacticifex</name>
    <dbReference type="NCBI Taxonomy" id="2854755"/>
    <lineage>
        <taxon>Bacteria</taxon>
        <taxon>Pseudomonadati</taxon>
        <taxon>Bacteroidota</taxon>
        <taxon>Bacteroidia</taxon>
        <taxon>Bacteroidales</taxon>
        <taxon>Prevotellaceae</taxon>
        <taxon>Prevotella</taxon>
    </lineage>
</organism>
<evidence type="ECO:0008006" key="5">
    <source>
        <dbReference type="Google" id="ProtNLM"/>
    </source>
</evidence>
<protein>
    <recommendedName>
        <fullName evidence="5">DUF3300 domain-containing protein</fullName>
    </recommendedName>
</protein>
<evidence type="ECO:0000313" key="3">
    <source>
        <dbReference type="EMBL" id="GJG58465.1"/>
    </source>
</evidence>
<feature type="chain" id="PRO_5040460140" description="DUF3300 domain-containing protein" evidence="2">
    <location>
        <begin position="23"/>
        <end position="326"/>
    </location>
</feature>
<evidence type="ECO:0000313" key="4">
    <source>
        <dbReference type="Proteomes" id="UP000825483"/>
    </source>
</evidence>
<accession>A0A9R1C9G2</accession>
<proteinExistence type="predicted"/>
<gene>
    <name evidence="3" type="ORF">PRLR5076_13160</name>
</gene>
<dbReference type="EMBL" id="BPUB01000001">
    <property type="protein sequence ID" value="GJG58465.1"/>
    <property type="molecule type" value="Genomic_DNA"/>
</dbReference>
<feature type="compositionally biased region" description="Low complexity" evidence="1">
    <location>
        <begin position="185"/>
        <end position="202"/>
    </location>
</feature>
<feature type="compositionally biased region" description="Low complexity" evidence="1">
    <location>
        <begin position="270"/>
        <end position="302"/>
    </location>
</feature>
<name>A0A9R1C9G2_9BACT</name>
<feature type="compositionally biased region" description="Low complexity" evidence="1">
    <location>
        <begin position="310"/>
        <end position="319"/>
    </location>
</feature>
<sequence length="326" mass="37242">MKKFIFALVMLFTMAVSASAMSYEEARNEALFLTDKMAYELNLTEDQYEAAYEINLDYLMRVNTVDDLYGTYWRYRNLDMSYILFDWQYRAFCDAAYFYRPIYWSGGYWHFGIYARYPYRDYFYFGCPRFYVEYRGGHSWRMNGGHSWYRGRDWGRPGNRPAVGMRDGFNRGDYRNVGNRSFGNLNNRGSFNNRGSRSFGSGASMAPSTQNRNTNTTGPRKFGTFGSGRNYNSVPQSSTRTTVTHQQSRNLFDNQSRTMNRSSFQPQTAPSRSFSAPSRSFSAPSRSFSSPSRSFGSPSNSGSFGGSRSSGGSFSNGGSRSFGGHR</sequence>
<feature type="region of interest" description="Disordered" evidence="1">
    <location>
        <begin position="185"/>
        <end position="326"/>
    </location>
</feature>
<dbReference type="Proteomes" id="UP000825483">
    <property type="component" value="Unassembled WGS sequence"/>
</dbReference>
<keyword evidence="2" id="KW-0732">Signal</keyword>
<dbReference type="AlphaFoldDB" id="A0A9R1C9G2"/>
<keyword evidence="4" id="KW-1185">Reference proteome</keyword>